<feature type="transmembrane region" description="Helical" evidence="1">
    <location>
        <begin position="316"/>
        <end position="339"/>
    </location>
</feature>
<dbReference type="EMBL" id="CP154795">
    <property type="protein sequence ID" value="XAN08414.1"/>
    <property type="molecule type" value="Genomic_DNA"/>
</dbReference>
<accession>A0ABZ3FQS1</accession>
<keyword evidence="3" id="KW-1185">Reference proteome</keyword>
<sequence>MLGLDAGLLLLGLPAPLTTQRLPEVHGMLMTIGFVGGLIALERAVARGGGFAYAAPLGMALGALLTLTPLPLWVGATVMLIGTIVLLTNYLPLWSRNRDPAVAIQALGAVFAVGACALWLRGVEIPSAVPWLTGFFVLTIAGERVELARVGQLLMAREVVERREDQALGLGVVLLAVVVGATLWPAVGLTVFGLTLIAVAVVFGLRDVARRTIRSTGLPRFSAAGLLAGYAWLIVAGLLWLRPELSGPRYDAVLHATFLGFVMSMVLAHAPVILPAVLRRPLPYRPVFWVVFGLLHGSLIIRVAGDLFAGDAVRRVGGVLNIVALLLLVITAASISVAASREEKTKTEVAA</sequence>
<feature type="transmembrane region" description="Helical" evidence="1">
    <location>
        <begin position="101"/>
        <end position="122"/>
    </location>
</feature>
<protein>
    <submittedName>
        <fullName evidence="2">Uncharacterized protein</fullName>
    </submittedName>
</protein>
<organism evidence="2 3">
    <name type="scientific">Ammonicoccus fulvus</name>
    <dbReference type="NCBI Taxonomy" id="3138240"/>
    <lineage>
        <taxon>Bacteria</taxon>
        <taxon>Bacillati</taxon>
        <taxon>Actinomycetota</taxon>
        <taxon>Actinomycetes</taxon>
        <taxon>Propionibacteriales</taxon>
        <taxon>Propionibacteriaceae</taxon>
        <taxon>Ammonicoccus</taxon>
    </lineage>
</organism>
<evidence type="ECO:0000313" key="2">
    <source>
        <dbReference type="EMBL" id="XAN08414.1"/>
    </source>
</evidence>
<keyword evidence="1" id="KW-0812">Transmembrane</keyword>
<gene>
    <name evidence="2" type="ORF">AADG42_14250</name>
</gene>
<evidence type="ECO:0000256" key="1">
    <source>
        <dbReference type="SAM" id="Phobius"/>
    </source>
</evidence>
<reference evidence="2 3" key="1">
    <citation type="submission" date="2024-04" db="EMBL/GenBank/DDBJ databases">
        <title>Isolation of an actinomycete strain from pig manure.</title>
        <authorList>
            <person name="Gong T."/>
            <person name="Yu Z."/>
            <person name="An M."/>
            <person name="Wei C."/>
            <person name="Yang W."/>
            <person name="Liu L."/>
        </authorList>
    </citation>
    <scope>NUCLEOTIDE SEQUENCE [LARGE SCALE GENOMIC DNA]</scope>
    <source>
        <strain evidence="2 3">ZF39</strain>
    </source>
</reference>
<feature type="transmembrane region" description="Helical" evidence="1">
    <location>
        <begin position="24"/>
        <end position="41"/>
    </location>
</feature>
<feature type="transmembrane region" description="Helical" evidence="1">
    <location>
        <begin position="128"/>
        <end position="147"/>
    </location>
</feature>
<dbReference type="Proteomes" id="UP001442841">
    <property type="component" value="Chromosome"/>
</dbReference>
<keyword evidence="1" id="KW-1133">Transmembrane helix</keyword>
<dbReference type="RefSeq" id="WP_425309873.1">
    <property type="nucleotide sequence ID" value="NZ_CP154795.1"/>
</dbReference>
<name>A0ABZ3FQS1_9ACTN</name>
<feature type="transmembrane region" description="Helical" evidence="1">
    <location>
        <begin position="286"/>
        <end position="304"/>
    </location>
</feature>
<keyword evidence="1" id="KW-0472">Membrane</keyword>
<feature type="transmembrane region" description="Helical" evidence="1">
    <location>
        <begin position="73"/>
        <end position="94"/>
    </location>
</feature>
<feature type="transmembrane region" description="Helical" evidence="1">
    <location>
        <begin position="48"/>
        <end position="67"/>
    </location>
</feature>
<evidence type="ECO:0000313" key="3">
    <source>
        <dbReference type="Proteomes" id="UP001442841"/>
    </source>
</evidence>
<feature type="transmembrane region" description="Helical" evidence="1">
    <location>
        <begin position="221"/>
        <end position="241"/>
    </location>
</feature>
<proteinExistence type="predicted"/>
<feature type="transmembrane region" description="Helical" evidence="1">
    <location>
        <begin position="253"/>
        <end position="274"/>
    </location>
</feature>
<feature type="transmembrane region" description="Helical" evidence="1">
    <location>
        <begin position="167"/>
        <end position="184"/>
    </location>
</feature>
<feature type="transmembrane region" description="Helical" evidence="1">
    <location>
        <begin position="190"/>
        <end position="209"/>
    </location>
</feature>